<reference evidence="2" key="1">
    <citation type="journal article" date="2014" name="Int. J. Syst. Evol. Microbiol.">
        <title>Complete genome sequence of Corynebacterium casei LMG S-19264T (=DSM 44701T), isolated from a smear-ripened cheese.</title>
        <authorList>
            <consortium name="US DOE Joint Genome Institute (JGI-PGF)"/>
            <person name="Walter F."/>
            <person name="Albersmeier A."/>
            <person name="Kalinowski J."/>
            <person name="Ruckert C."/>
        </authorList>
    </citation>
    <scope>NUCLEOTIDE SEQUENCE</scope>
    <source>
        <strain evidence="2">CGMCC 1.15493</strain>
    </source>
</reference>
<protein>
    <submittedName>
        <fullName evidence="2">Uncharacterized protein</fullName>
    </submittedName>
</protein>
<evidence type="ECO:0000313" key="3">
    <source>
        <dbReference type="Proteomes" id="UP000613160"/>
    </source>
</evidence>
<gene>
    <name evidence="2" type="ORF">GCM10011335_51370</name>
</gene>
<name>A0A917DIZ0_9HYPH</name>
<proteinExistence type="predicted"/>
<dbReference type="Proteomes" id="UP000613160">
    <property type="component" value="Unassembled WGS sequence"/>
</dbReference>
<sequence length="64" mass="6700">MLSIQWARTDDAPPDAADIVKDDGGPSPTFLSGVLAIPDPDARFFMGTVDGTNAATERCSEAMS</sequence>
<reference evidence="2" key="2">
    <citation type="submission" date="2020-09" db="EMBL/GenBank/DDBJ databases">
        <authorList>
            <person name="Sun Q."/>
            <person name="Zhou Y."/>
        </authorList>
    </citation>
    <scope>NUCLEOTIDE SEQUENCE</scope>
    <source>
        <strain evidence="2">CGMCC 1.15493</strain>
    </source>
</reference>
<dbReference type="EMBL" id="BMJJ01000020">
    <property type="protein sequence ID" value="GGD42403.1"/>
    <property type="molecule type" value="Genomic_DNA"/>
</dbReference>
<dbReference type="AlphaFoldDB" id="A0A917DIZ0"/>
<accession>A0A917DIZ0</accession>
<evidence type="ECO:0000256" key="1">
    <source>
        <dbReference type="SAM" id="MobiDB-lite"/>
    </source>
</evidence>
<comment type="caution">
    <text evidence="2">The sequence shown here is derived from an EMBL/GenBank/DDBJ whole genome shotgun (WGS) entry which is preliminary data.</text>
</comment>
<organism evidence="2 3">
    <name type="scientific">Aureimonas glaciei</name>
    <dbReference type="NCBI Taxonomy" id="1776957"/>
    <lineage>
        <taxon>Bacteria</taxon>
        <taxon>Pseudomonadati</taxon>
        <taxon>Pseudomonadota</taxon>
        <taxon>Alphaproteobacteria</taxon>
        <taxon>Hyphomicrobiales</taxon>
        <taxon>Aurantimonadaceae</taxon>
        <taxon>Aureimonas</taxon>
    </lineage>
</organism>
<evidence type="ECO:0000313" key="2">
    <source>
        <dbReference type="EMBL" id="GGD42403.1"/>
    </source>
</evidence>
<feature type="region of interest" description="Disordered" evidence="1">
    <location>
        <begin position="1"/>
        <end position="24"/>
    </location>
</feature>
<keyword evidence="3" id="KW-1185">Reference proteome</keyword>